<dbReference type="PANTHER" id="PTHR15020">
    <property type="entry name" value="FLAVIN REDUCTASE-RELATED"/>
    <property type="match status" value="1"/>
</dbReference>
<dbReference type="RefSeq" id="WP_048381668.1">
    <property type="nucleotide sequence ID" value="NZ_LDYE01000011.1"/>
</dbReference>
<evidence type="ECO:0000313" key="2">
    <source>
        <dbReference type="EMBL" id="PFG28694.1"/>
    </source>
</evidence>
<dbReference type="SUPFAM" id="SSF51735">
    <property type="entry name" value="NAD(P)-binding Rossmann-fold domains"/>
    <property type="match status" value="1"/>
</dbReference>
<accession>A0A2A9DQ26</accession>
<evidence type="ECO:0000259" key="1">
    <source>
        <dbReference type="Pfam" id="PF13460"/>
    </source>
</evidence>
<organism evidence="2 3">
    <name type="scientific">Corynebacterium renale</name>
    <dbReference type="NCBI Taxonomy" id="1724"/>
    <lineage>
        <taxon>Bacteria</taxon>
        <taxon>Bacillati</taxon>
        <taxon>Actinomycetota</taxon>
        <taxon>Actinomycetes</taxon>
        <taxon>Mycobacteriales</taxon>
        <taxon>Corynebacteriaceae</taxon>
        <taxon>Corynebacterium</taxon>
    </lineage>
</organism>
<comment type="caution">
    <text evidence="2">The sequence shown here is derived from an EMBL/GenBank/DDBJ whole genome shotgun (WGS) entry which is preliminary data.</text>
</comment>
<evidence type="ECO:0000313" key="3">
    <source>
        <dbReference type="Proteomes" id="UP000221653"/>
    </source>
</evidence>
<reference evidence="2 3" key="1">
    <citation type="submission" date="2017-10" db="EMBL/GenBank/DDBJ databases">
        <title>Sequencing the genomes of 1000 actinobacteria strains.</title>
        <authorList>
            <person name="Klenk H.-P."/>
        </authorList>
    </citation>
    <scope>NUCLEOTIDE SEQUENCE [LARGE SCALE GENOMIC DNA]</scope>
    <source>
        <strain evidence="2 3">DSM 20688</strain>
    </source>
</reference>
<feature type="domain" description="NAD(P)-binding" evidence="1">
    <location>
        <begin position="11"/>
        <end position="200"/>
    </location>
</feature>
<dbReference type="AlphaFoldDB" id="A0A2A9DQ26"/>
<dbReference type="STRING" id="1724.GCA_001044175_00451"/>
<name>A0A2A9DQ26_9CORY</name>
<dbReference type="EMBL" id="PDJF01000001">
    <property type="protein sequence ID" value="PFG28694.1"/>
    <property type="molecule type" value="Genomic_DNA"/>
</dbReference>
<keyword evidence="3" id="KW-1185">Reference proteome</keyword>
<dbReference type="InterPro" id="IPR036291">
    <property type="entry name" value="NAD(P)-bd_dom_sf"/>
</dbReference>
<proteinExistence type="predicted"/>
<sequence length="226" mass="24035">MTTAKKVLIIGGHGKVARLLTPLLIDAGHNVTSVIRQEDQVDHIQELGAQPLVQDITALNAVKWNALLAAYDVIVWSAGAGGRGDATTTRAVDRDAAWSMIDSLNRLDDRPEKAPTLLLVSFTGSLNNPWDKNDPMYAYGLAKQEVDRRLNAGVKFPFVVVAPGELTDEDNSGIKRVDDIASAAEPTPRQAVAAVLAELVGRADIPEHGARVAIAGGDAPASEISF</sequence>
<dbReference type="InterPro" id="IPR016040">
    <property type="entry name" value="NAD(P)-bd_dom"/>
</dbReference>
<dbReference type="Proteomes" id="UP000221653">
    <property type="component" value="Unassembled WGS sequence"/>
</dbReference>
<dbReference type="Gene3D" id="3.40.50.720">
    <property type="entry name" value="NAD(P)-binding Rossmann-like Domain"/>
    <property type="match status" value="1"/>
</dbReference>
<gene>
    <name evidence="2" type="ORF">ATK06_1813</name>
</gene>
<dbReference type="PANTHER" id="PTHR15020:SF50">
    <property type="entry name" value="UPF0659 PROTEIN YMR090W"/>
    <property type="match status" value="1"/>
</dbReference>
<protein>
    <submittedName>
        <fullName evidence="2">Putative NAD(P)-binding protein</fullName>
    </submittedName>
</protein>
<dbReference type="Pfam" id="PF13460">
    <property type="entry name" value="NAD_binding_10"/>
    <property type="match status" value="1"/>
</dbReference>
<dbReference type="OrthoDB" id="4248066at2"/>